<evidence type="ECO:0000313" key="2">
    <source>
        <dbReference type="EMBL" id="QNB48161.1"/>
    </source>
</evidence>
<evidence type="ECO:0000313" key="3">
    <source>
        <dbReference type="Proteomes" id="UP000515847"/>
    </source>
</evidence>
<feature type="domain" description="HD-GYP" evidence="1">
    <location>
        <begin position="34"/>
        <end position="224"/>
    </location>
</feature>
<keyword evidence="3" id="KW-1185">Reference proteome</keyword>
<dbReference type="AlphaFoldDB" id="A0A7G6E7V7"/>
<evidence type="ECO:0000259" key="1">
    <source>
        <dbReference type="PROSITE" id="PS51832"/>
    </source>
</evidence>
<gene>
    <name evidence="2" type="ORF">BR63_18940</name>
</gene>
<dbReference type="InterPro" id="IPR003607">
    <property type="entry name" value="HD/PDEase_dom"/>
</dbReference>
<dbReference type="NCBIfam" id="TIGR00277">
    <property type="entry name" value="HDIG"/>
    <property type="match status" value="1"/>
</dbReference>
<dbReference type="PANTHER" id="PTHR43155:SF2">
    <property type="entry name" value="CYCLIC DI-GMP PHOSPHODIESTERASE PA4108"/>
    <property type="match status" value="1"/>
</dbReference>
<dbReference type="EMBL" id="CP045798">
    <property type="protein sequence ID" value="QNB48161.1"/>
    <property type="molecule type" value="Genomic_DNA"/>
</dbReference>
<dbReference type="SUPFAM" id="SSF109604">
    <property type="entry name" value="HD-domain/PDEase-like"/>
    <property type="match status" value="1"/>
</dbReference>
<name>A0A7G6E7V7_THEFR</name>
<reference evidence="2 3" key="1">
    <citation type="journal article" date="2019" name="Front. Microbiol.">
        <title>Thermoanaerosceptrum fracticalcis gen. nov. sp. nov., a Novel Fumarate-Fermenting Microorganism From a Deep Fractured Carbonate Aquifer of the US Great Basin.</title>
        <authorList>
            <person name="Hamilton-Brehm S.D."/>
            <person name="Stewart L.E."/>
            <person name="Zavarin M."/>
            <person name="Caldwell M."/>
            <person name="Lawson P.A."/>
            <person name="Onstott T.C."/>
            <person name="Grzymski J."/>
            <person name="Neveux I."/>
            <person name="Lollar B.S."/>
            <person name="Russell C.E."/>
            <person name="Moser D.P."/>
        </authorList>
    </citation>
    <scope>NUCLEOTIDE SEQUENCE [LARGE SCALE GENOMIC DNA]</scope>
    <source>
        <strain evidence="2 3">DRI-13</strain>
    </source>
</reference>
<proteinExistence type="predicted"/>
<dbReference type="OrthoDB" id="9798833at2"/>
<dbReference type="PANTHER" id="PTHR43155">
    <property type="entry name" value="CYCLIC DI-GMP PHOSPHODIESTERASE PA4108-RELATED"/>
    <property type="match status" value="1"/>
</dbReference>
<sequence length="224" mass="25243">MLKLAKKWIILYNIHEIRSMVLYCAAERRGNVILASVQSDSLKAMVKLMELRDISTYIHCNKVAQYSKILAAKISLSESEVELVTKSALIHDIGKMGIPEKILYKPGKLTDIEYEIIKKHTVLAIDTLSSTGLNDLIPSVVHHHEWYNGQGYPTGLKGPNIPLYARIIAVADVYDALTSPRVYRPTLTVEEAKKELLRVAGSQLDPELVREFLEMEQILSQNTD</sequence>
<dbReference type="SMART" id="SM00471">
    <property type="entry name" value="HDc"/>
    <property type="match status" value="1"/>
</dbReference>
<dbReference type="Pfam" id="PF13487">
    <property type="entry name" value="HD_5"/>
    <property type="match status" value="1"/>
</dbReference>
<dbReference type="RefSeq" id="WP_051965509.1">
    <property type="nucleotide sequence ID" value="NZ_CP045798.1"/>
</dbReference>
<dbReference type="InterPro" id="IPR037522">
    <property type="entry name" value="HD_GYP_dom"/>
</dbReference>
<dbReference type="Proteomes" id="UP000515847">
    <property type="component" value="Chromosome"/>
</dbReference>
<dbReference type="CDD" id="cd00077">
    <property type="entry name" value="HDc"/>
    <property type="match status" value="1"/>
</dbReference>
<dbReference type="InterPro" id="IPR006675">
    <property type="entry name" value="HDIG_dom"/>
</dbReference>
<organism evidence="2 3">
    <name type="scientific">Thermanaerosceptrum fracticalcis</name>
    <dbReference type="NCBI Taxonomy" id="1712410"/>
    <lineage>
        <taxon>Bacteria</taxon>
        <taxon>Bacillati</taxon>
        <taxon>Bacillota</taxon>
        <taxon>Clostridia</taxon>
        <taxon>Eubacteriales</taxon>
        <taxon>Peptococcaceae</taxon>
        <taxon>Thermanaerosceptrum</taxon>
    </lineage>
</organism>
<protein>
    <submittedName>
        <fullName evidence="2">HD domain-containing protein</fullName>
    </submittedName>
</protein>
<dbReference type="Gene3D" id="1.10.3210.10">
    <property type="entry name" value="Hypothetical protein af1432"/>
    <property type="match status" value="1"/>
</dbReference>
<dbReference type="KEGG" id="tfr:BR63_18940"/>
<accession>A0A7G6E7V7</accession>
<dbReference type="PROSITE" id="PS51832">
    <property type="entry name" value="HD_GYP"/>
    <property type="match status" value="1"/>
</dbReference>